<protein>
    <recommendedName>
        <fullName evidence="1">Molybdopterin molybdenumtransferase</fullName>
        <ecNumber evidence="1">2.10.1.1</ecNumber>
    </recommendedName>
</protein>
<comment type="cofactor">
    <cofactor evidence="1">
        <name>Mg(2+)</name>
        <dbReference type="ChEBI" id="CHEBI:18420"/>
    </cofactor>
</comment>
<keyword evidence="1" id="KW-0479">Metal-binding</keyword>
<dbReference type="InterPro" id="IPR038987">
    <property type="entry name" value="MoeA-like"/>
</dbReference>
<sequence length="341" mass="36886">MKCVPVQDAIGMVLCHDITEIVPGKFKGASFKKGHVIAADDVSKLLTLGKEHIYIWELDHNHYHEDEAAIKIANAIAGSGICLTEPSEGKVTLRAKTDGLLRINVNALYNMNSIDEIAIASLQTHQRVAKNQIIAGCRVVPLIIDSKKIDRVEKIAGFMAPVFEIVPFQQKKFGIVTTGSEVFHGRIQDKFGPVVKAKIEQYGSEVLRQVIVDDKPQMIADAIMTLIDDGAEIIVTTGGMSVDPDDVTPTGIKMTGGSVVTYGAPVLPGSMFMLAHINEVPVMGLPGCVMYHRTTIFDLVLPRILAGEPVTKKDIAAFGHGGLCLQCETCVYPNCGFGKGY</sequence>
<reference evidence="3 4" key="1">
    <citation type="submission" date="2021-05" db="EMBL/GenBank/DDBJ databases">
        <title>Fusibacter ferrireducens sp. nov., an anaerobic, sulfur- and Fe-reducing bacterium isolated from the mangrove sediment.</title>
        <authorList>
            <person name="Qiu D."/>
        </authorList>
    </citation>
    <scope>NUCLEOTIDE SEQUENCE [LARGE SCALE GENOMIC DNA]</scope>
    <source>
        <strain evidence="3 4">DSM 12116</strain>
    </source>
</reference>
<comment type="catalytic activity">
    <reaction evidence="1">
        <text>adenylyl-molybdopterin + molybdate = Mo-molybdopterin + AMP + H(+)</text>
        <dbReference type="Rhea" id="RHEA:35047"/>
        <dbReference type="ChEBI" id="CHEBI:15378"/>
        <dbReference type="ChEBI" id="CHEBI:36264"/>
        <dbReference type="ChEBI" id="CHEBI:62727"/>
        <dbReference type="ChEBI" id="CHEBI:71302"/>
        <dbReference type="ChEBI" id="CHEBI:456215"/>
    </reaction>
</comment>
<comment type="function">
    <text evidence="1">Catalyzes the insertion of molybdate into adenylated molybdopterin with the concomitant release of AMP.</text>
</comment>
<dbReference type="Gene3D" id="3.40.980.10">
    <property type="entry name" value="MoaB/Mog-like domain"/>
    <property type="match status" value="1"/>
</dbReference>
<dbReference type="EMBL" id="JAHBCL010000040">
    <property type="protein sequence ID" value="MBS7528440.1"/>
    <property type="molecule type" value="Genomic_DNA"/>
</dbReference>
<evidence type="ECO:0000259" key="2">
    <source>
        <dbReference type="SMART" id="SM00852"/>
    </source>
</evidence>
<dbReference type="SUPFAM" id="SSF53218">
    <property type="entry name" value="Molybdenum cofactor biosynthesis proteins"/>
    <property type="match status" value="1"/>
</dbReference>
<keyword evidence="1" id="KW-0808">Transferase</keyword>
<dbReference type="InterPro" id="IPR036425">
    <property type="entry name" value="MoaB/Mog-like_dom_sf"/>
</dbReference>
<accession>A0ABS5PTE0</accession>
<comment type="pathway">
    <text evidence="1">Cofactor biosynthesis; molybdopterin biosynthesis.</text>
</comment>
<keyword evidence="1" id="KW-0460">Magnesium</keyword>
<organism evidence="3 4">
    <name type="scientific">Fusibacter paucivorans</name>
    <dbReference type="NCBI Taxonomy" id="76009"/>
    <lineage>
        <taxon>Bacteria</taxon>
        <taxon>Bacillati</taxon>
        <taxon>Bacillota</taxon>
        <taxon>Clostridia</taxon>
        <taxon>Eubacteriales</taxon>
        <taxon>Eubacteriales Family XII. Incertae Sedis</taxon>
        <taxon>Fusibacter</taxon>
    </lineage>
</organism>
<feature type="domain" description="MoaB/Mog" evidence="2">
    <location>
        <begin position="174"/>
        <end position="306"/>
    </location>
</feature>
<proteinExistence type="inferred from homology"/>
<dbReference type="Pfam" id="PF00994">
    <property type="entry name" value="MoCF_biosynth"/>
    <property type="match status" value="1"/>
</dbReference>
<name>A0ABS5PTE0_9FIRM</name>
<comment type="caution">
    <text evidence="3">The sequence shown here is derived from an EMBL/GenBank/DDBJ whole genome shotgun (WGS) entry which is preliminary data.</text>
</comment>
<dbReference type="InterPro" id="IPR001453">
    <property type="entry name" value="MoaB/Mog_dom"/>
</dbReference>
<evidence type="ECO:0000313" key="4">
    <source>
        <dbReference type="Proteomes" id="UP000746471"/>
    </source>
</evidence>
<dbReference type="RefSeq" id="WP_213238297.1">
    <property type="nucleotide sequence ID" value="NZ_JAHBCL010000040.1"/>
</dbReference>
<dbReference type="EC" id="2.10.1.1" evidence="1"/>
<keyword evidence="1" id="KW-0500">Molybdenum</keyword>
<dbReference type="CDD" id="cd03522">
    <property type="entry name" value="MoeA_like"/>
    <property type="match status" value="1"/>
</dbReference>
<gene>
    <name evidence="3" type="ORF">KHM83_17265</name>
</gene>
<keyword evidence="4" id="KW-1185">Reference proteome</keyword>
<evidence type="ECO:0000256" key="1">
    <source>
        <dbReference type="RuleBase" id="RU365090"/>
    </source>
</evidence>
<keyword evidence="1" id="KW-0501">Molybdenum cofactor biosynthesis</keyword>
<dbReference type="PANTHER" id="PTHR10192">
    <property type="entry name" value="MOLYBDOPTERIN BIOSYNTHESIS PROTEIN"/>
    <property type="match status" value="1"/>
</dbReference>
<dbReference type="SMART" id="SM00852">
    <property type="entry name" value="MoCF_biosynth"/>
    <property type="match status" value="1"/>
</dbReference>
<comment type="similarity">
    <text evidence="1">Belongs to the MoeA family.</text>
</comment>
<evidence type="ECO:0000313" key="3">
    <source>
        <dbReference type="EMBL" id="MBS7528440.1"/>
    </source>
</evidence>
<dbReference type="Proteomes" id="UP000746471">
    <property type="component" value="Unassembled WGS sequence"/>
</dbReference>
<dbReference type="PANTHER" id="PTHR10192:SF28">
    <property type="entry name" value="MOLYBDOPTERIN MOLYBDENUMTRANSFERASE"/>
    <property type="match status" value="1"/>
</dbReference>